<gene>
    <name evidence="2" type="ORF">QR680_000955</name>
</gene>
<comment type="caution">
    <text evidence="2">The sequence shown here is derived from an EMBL/GenBank/DDBJ whole genome shotgun (WGS) entry which is preliminary data.</text>
</comment>
<keyword evidence="1" id="KW-0732">Signal</keyword>
<feature type="signal peptide" evidence="1">
    <location>
        <begin position="1"/>
        <end position="20"/>
    </location>
</feature>
<keyword evidence="3" id="KW-1185">Reference proteome</keyword>
<evidence type="ECO:0000256" key="1">
    <source>
        <dbReference type="SAM" id="SignalP"/>
    </source>
</evidence>
<sequence length="120" mass="13525">MRTFTILVIFLALAAQHTHADWFDDFIDGFHSKIIAGADYIKEKAAPAVREKFNAAKETLQDPETHRGIQEWITEKAVPVVKEKIVQLSNFVNSEVVPEVEKIYKAGKTAADERAAEKKD</sequence>
<feature type="chain" id="PRO_5041294099" description="SXP/RAL-2 family protein Ani s 5-like cation-binding domain-containing protein" evidence="1">
    <location>
        <begin position="21"/>
        <end position="120"/>
    </location>
</feature>
<protein>
    <recommendedName>
        <fullName evidence="4">SXP/RAL-2 family protein Ani s 5-like cation-binding domain-containing protein</fullName>
    </recommendedName>
</protein>
<organism evidence="2 3">
    <name type="scientific">Steinernema hermaphroditum</name>
    <dbReference type="NCBI Taxonomy" id="289476"/>
    <lineage>
        <taxon>Eukaryota</taxon>
        <taxon>Metazoa</taxon>
        <taxon>Ecdysozoa</taxon>
        <taxon>Nematoda</taxon>
        <taxon>Chromadorea</taxon>
        <taxon>Rhabditida</taxon>
        <taxon>Tylenchina</taxon>
        <taxon>Panagrolaimomorpha</taxon>
        <taxon>Strongyloidoidea</taxon>
        <taxon>Steinernematidae</taxon>
        <taxon>Steinernema</taxon>
    </lineage>
</organism>
<dbReference type="EMBL" id="JAUCMV010000005">
    <property type="protein sequence ID" value="KAK0394833.1"/>
    <property type="molecule type" value="Genomic_DNA"/>
</dbReference>
<name>A0AA39LF03_9BILA</name>
<evidence type="ECO:0000313" key="2">
    <source>
        <dbReference type="EMBL" id="KAK0394833.1"/>
    </source>
</evidence>
<dbReference type="AlphaFoldDB" id="A0AA39LF03"/>
<accession>A0AA39LF03</accession>
<dbReference type="Proteomes" id="UP001175271">
    <property type="component" value="Unassembled WGS sequence"/>
</dbReference>
<evidence type="ECO:0008006" key="4">
    <source>
        <dbReference type="Google" id="ProtNLM"/>
    </source>
</evidence>
<reference evidence="2" key="1">
    <citation type="submission" date="2023-06" db="EMBL/GenBank/DDBJ databases">
        <title>Genomic analysis of the entomopathogenic nematode Steinernema hermaphroditum.</title>
        <authorList>
            <person name="Schwarz E.M."/>
            <person name="Heppert J.K."/>
            <person name="Baniya A."/>
            <person name="Schwartz H.T."/>
            <person name="Tan C.-H."/>
            <person name="Antoshechkin I."/>
            <person name="Sternberg P.W."/>
            <person name="Goodrich-Blair H."/>
            <person name="Dillman A.R."/>
        </authorList>
    </citation>
    <scope>NUCLEOTIDE SEQUENCE</scope>
    <source>
        <strain evidence="2">PS9179</strain>
        <tissue evidence="2">Whole animal</tissue>
    </source>
</reference>
<proteinExistence type="predicted"/>
<evidence type="ECO:0000313" key="3">
    <source>
        <dbReference type="Proteomes" id="UP001175271"/>
    </source>
</evidence>